<feature type="region of interest" description="Disordered" evidence="1">
    <location>
        <begin position="1"/>
        <end position="139"/>
    </location>
</feature>
<feature type="compositionally biased region" description="Low complexity" evidence="1">
    <location>
        <begin position="85"/>
        <end position="100"/>
    </location>
</feature>
<feature type="region of interest" description="Disordered" evidence="1">
    <location>
        <begin position="146"/>
        <end position="165"/>
    </location>
</feature>
<feature type="compositionally biased region" description="Polar residues" evidence="1">
    <location>
        <begin position="362"/>
        <end position="388"/>
    </location>
</feature>
<dbReference type="AlphaFoldDB" id="A0A4Z1E998"/>
<name>A0A4Z1E998_9HELO</name>
<evidence type="ECO:0000313" key="2">
    <source>
        <dbReference type="EMBL" id="TGO07960.1"/>
    </source>
</evidence>
<feature type="compositionally biased region" description="Low complexity" evidence="1">
    <location>
        <begin position="412"/>
        <end position="425"/>
    </location>
</feature>
<protein>
    <submittedName>
        <fullName evidence="2">Uncharacterized protein</fullName>
    </submittedName>
</protein>
<reference evidence="2 3" key="1">
    <citation type="submission" date="2017-12" db="EMBL/GenBank/DDBJ databases">
        <title>Comparative genomics of Botrytis spp.</title>
        <authorList>
            <person name="Valero-Jimenez C.A."/>
            <person name="Tapia P."/>
            <person name="Veloso J."/>
            <person name="Silva-Moreno E."/>
            <person name="Staats M."/>
            <person name="Valdes J.H."/>
            <person name="Van Kan J.A.L."/>
        </authorList>
    </citation>
    <scope>NUCLEOTIDE SEQUENCE [LARGE SCALE GENOMIC DNA]</scope>
    <source>
        <strain evidence="2 3">Bt9001</strain>
    </source>
</reference>
<keyword evidence="3" id="KW-1185">Reference proteome</keyword>
<feature type="compositionally biased region" description="Low complexity" evidence="1">
    <location>
        <begin position="125"/>
        <end position="134"/>
    </location>
</feature>
<comment type="caution">
    <text evidence="2">The sequence shown here is derived from an EMBL/GenBank/DDBJ whole genome shotgun (WGS) entry which is preliminary data.</text>
</comment>
<organism evidence="2 3">
    <name type="scientific">Botrytis tulipae</name>
    <dbReference type="NCBI Taxonomy" id="87230"/>
    <lineage>
        <taxon>Eukaryota</taxon>
        <taxon>Fungi</taxon>
        <taxon>Dikarya</taxon>
        <taxon>Ascomycota</taxon>
        <taxon>Pezizomycotina</taxon>
        <taxon>Leotiomycetes</taxon>
        <taxon>Helotiales</taxon>
        <taxon>Sclerotiniaceae</taxon>
        <taxon>Botrytis</taxon>
    </lineage>
</organism>
<feature type="region of interest" description="Disordered" evidence="1">
    <location>
        <begin position="215"/>
        <end position="242"/>
    </location>
</feature>
<evidence type="ECO:0000256" key="1">
    <source>
        <dbReference type="SAM" id="MobiDB-lite"/>
    </source>
</evidence>
<feature type="compositionally biased region" description="Pro residues" evidence="1">
    <location>
        <begin position="23"/>
        <end position="34"/>
    </location>
</feature>
<dbReference type="EMBL" id="PQXH01000234">
    <property type="protein sequence ID" value="TGO07960.1"/>
    <property type="molecule type" value="Genomic_DNA"/>
</dbReference>
<feature type="compositionally biased region" description="Basic and acidic residues" evidence="1">
    <location>
        <begin position="350"/>
        <end position="361"/>
    </location>
</feature>
<feature type="compositionally biased region" description="Polar residues" evidence="1">
    <location>
        <begin position="217"/>
        <end position="234"/>
    </location>
</feature>
<feature type="compositionally biased region" description="Polar residues" evidence="1">
    <location>
        <begin position="75"/>
        <end position="84"/>
    </location>
</feature>
<feature type="compositionally biased region" description="Low complexity" evidence="1">
    <location>
        <begin position="35"/>
        <end position="52"/>
    </location>
</feature>
<sequence length="515" mass="57322">MAPSGKGYPPPIPRVLRSKPGDGLPPPSPQPQPSQEPGQALNTSSGSSSNLSPTFPNLIPRSTPRDIDPRLVSGPASQTQFHQDTSIAGSRIRSRTGSSRPPTQNTSLSRPRDLVPRPRPRPRALPHLMPRPRLTPMDRDLFLDQGQGQTQAQQDQDQDQAQTGTETRAPERLYFQGQGQFQIQLQAQAQPRNGPQTRVQNHEFYANFPYSFPTEDSPFSQSQPTIASGNQDLHQASRRDMHQPQFPTQVHSETQNRHRDQNFYNNFPFPFPTPQNPFSNFQAGVVSRDQDYHRGTHRDLDQAEDETENEISTRASKCPRLSYSDTHPNSRRIEESNGDENIYANRNRNRYGDETANEDRIATQNERYNPNDTSSESPLSTPPDSVSASPPLPALRNLPRIGTFTSNQRFNRSPTSRTRTRGGYRAENGNGNVIASRAETTNPPSSFHPSNPFIEPPVLPSTLDGAYCPTAAQKKWMCAVRAEGRKSDRNENGGFGKGIEGQMVRLFGGGGEWGV</sequence>
<dbReference type="Proteomes" id="UP000297777">
    <property type="component" value="Unassembled WGS sequence"/>
</dbReference>
<proteinExistence type="predicted"/>
<dbReference type="OrthoDB" id="3562383at2759"/>
<evidence type="ECO:0000313" key="3">
    <source>
        <dbReference type="Proteomes" id="UP000297777"/>
    </source>
</evidence>
<accession>A0A4Z1E998</accession>
<gene>
    <name evidence="2" type="ORF">BTUL_0234g00070</name>
</gene>
<feature type="compositionally biased region" description="Basic and acidic residues" evidence="1">
    <location>
        <begin position="291"/>
        <end position="301"/>
    </location>
</feature>
<feature type="region of interest" description="Disordered" evidence="1">
    <location>
        <begin position="291"/>
        <end position="430"/>
    </location>
</feature>